<dbReference type="FunFam" id="1.20.1260.60:FF:000002">
    <property type="entry name" value="Vacuolar protein sorting-associated protein IST1"/>
    <property type="match status" value="1"/>
</dbReference>
<dbReference type="PANTHER" id="PTHR12161">
    <property type="entry name" value="IST1 FAMILY MEMBER"/>
    <property type="match status" value="1"/>
</dbReference>
<dbReference type="InterPro" id="IPR042277">
    <property type="entry name" value="IST1-like"/>
</dbReference>
<dbReference type="PANTHER" id="PTHR12161:SF5">
    <property type="entry name" value="IST1 HOMOLOG"/>
    <property type="match status" value="1"/>
</dbReference>
<organism evidence="3 4">
    <name type="scientific">Ceraceosorus bombacis</name>
    <dbReference type="NCBI Taxonomy" id="401625"/>
    <lineage>
        <taxon>Eukaryota</taxon>
        <taxon>Fungi</taxon>
        <taxon>Dikarya</taxon>
        <taxon>Basidiomycota</taxon>
        <taxon>Ustilaginomycotina</taxon>
        <taxon>Exobasidiomycetes</taxon>
        <taxon>Ceraceosorales</taxon>
        <taxon>Ceraceosoraceae</taxon>
        <taxon>Ceraceosorus</taxon>
    </lineage>
</organism>
<dbReference type="InterPro" id="IPR005061">
    <property type="entry name" value="Ist1"/>
</dbReference>
<keyword evidence="4" id="KW-1185">Reference proteome</keyword>
<dbReference type="Proteomes" id="UP000054845">
    <property type="component" value="Unassembled WGS sequence"/>
</dbReference>
<protein>
    <submittedName>
        <fullName evidence="3">Spindle pole body protein</fullName>
    </submittedName>
</protein>
<evidence type="ECO:0000313" key="3">
    <source>
        <dbReference type="EMBL" id="CEH19066.1"/>
    </source>
</evidence>
<dbReference type="Pfam" id="PF03398">
    <property type="entry name" value="Ist1"/>
    <property type="match status" value="1"/>
</dbReference>
<dbReference type="GO" id="GO:0015031">
    <property type="term" value="P:protein transport"/>
    <property type="evidence" value="ECO:0007669"/>
    <property type="project" value="InterPro"/>
</dbReference>
<reference evidence="3 4" key="1">
    <citation type="submission" date="2014-09" db="EMBL/GenBank/DDBJ databases">
        <authorList>
            <person name="Magalhaes I.L.F."/>
            <person name="Oliveira U."/>
            <person name="Santos F.R."/>
            <person name="Vidigal T.H.D.A."/>
            <person name="Brescovit A.D."/>
            <person name="Santos A.J."/>
        </authorList>
    </citation>
    <scope>NUCLEOTIDE SEQUENCE [LARGE SCALE GENOMIC DNA]</scope>
</reference>
<comment type="similarity">
    <text evidence="1">Belongs to the IST1 family.</text>
</comment>
<dbReference type="OrthoDB" id="29853at2759"/>
<name>A0A0N7LBD3_9BASI</name>
<proteinExistence type="inferred from homology"/>
<accession>A0A0N7LBD3</accession>
<dbReference type="AlphaFoldDB" id="A0A0N7LBD3"/>
<evidence type="ECO:0000313" key="4">
    <source>
        <dbReference type="Proteomes" id="UP000054845"/>
    </source>
</evidence>
<dbReference type="EMBL" id="CCYA01000277">
    <property type="protein sequence ID" value="CEH19066.1"/>
    <property type="molecule type" value="Genomic_DNA"/>
</dbReference>
<sequence>MTPPFSSTRTKVQLKLVVQRLKMLQEKKTSMSKKDRRDVASLVERGKVETARIKTEGVIAEDIHVELLEVLELYCEMLIARLALLDLPGREPDAGLLEPLCALIHAAPRTELKELHVLREMLMARYTREFAIRATEDQEECVPRRITDRLRVQTPDEAYVDANTKSDAAVATALGTSGAMTSGAQPPGGLVDKPDLDGKALDPVDELEKRFAALKRKT</sequence>
<evidence type="ECO:0000256" key="2">
    <source>
        <dbReference type="SAM" id="MobiDB-lite"/>
    </source>
</evidence>
<evidence type="ECO:0000256" key="1">
    <source>
        <dbReference type="ARBA" id="ARBA00005536"/>
    </source>
</evidence>
<dbReference type="STRING" id="401625.A0A0N7LBD3"/>
<dbReference type="Gene3D" id="1.20.1260.60">
    <property type="entry name" value="Vacuolar protein sorting-associated protein Ist1"/>
    <property type="match status" value="1"/>
</dbReference>
<feature type="region of interest" description="Disordered" evidence="2">
    <location>
        <begin position="176"/>
        <end position="197"/>
    </location>
</feature>